<proteinExistence type="predicted"/>
<protein>
    <recommendedName>
        <fullName evidence="1">Luciferase-like domain-containing protein</fullName>
    </recommendedName>
</protein>
<evidence type="ECO:0000313" key="2">
    <source>
        <dbReference type="EMBL" id="BBY83073.1"/>
    </source>
</evidence>
<evidence type="ECO:0000259" key="1">
    <source>
        <dbReference type="Pfam" id="PF00296"/>
    </source>
</evidence>
<dbReference type="RefSeq" id="WP_163903637.1">
    <property type="nucleotide sequence ID" value="NZ_AP022599.1"/>
</dbReference>
<dbReference type="Pfam" id="PF00296">
    <property type="entry name" value="Bac_luciferase"/>
    <property type="match status" value="1"/>
</dbReference>
<gene>
    <name evidence="2" type="ORF">MPUL_42310</name>
</gene>
<evidence type="ECO:0000313" key="3">
    <source>
        <dbReference type="Proteomes" id="UP000467252"/>
    </source>
</evidence>
<name>A0A7I7UQH4_MYCPV</name>
<dbReference type="InterPro" id="IPR036661">
    <property type="entry name" value="Luciferase-like_sf"/>
</dbReference>
<feature type="domain" description="Luciferase-like" evidence="1">
    <location>
        <begin position="8"/>
        <end position="100"/>
    </location>
</feature>
<accession>A0A7I7UQH4</accession>
<dbReference type="Proteomes" id="UP000467252">
    <property type="component" value="Chromosome"/>
</dbReference>
<dbReference type="InterPro" id="IPR011251">
    <property type="entry name" value="Luciferase-like_dom"/>
</dbReference>
<dbReference type="AlphaFoldDB" id="A0A7I7UQH4"/>
<sequence length="253" mass="26792">MSAPRLAVSAPGADAAEIRRLAGVAQNHNIDALVVGSIRPGPPNSDDTYVMAAAGAVATCTRHLRIPVVLTLRGSAAPLRIAEDIGVLDAMSGGRLELILRIHSDEGWREDLAAILGAWTGWSLDDGRVMPVTPAPVQPSIPTWTIDAGSTLGTADPLTQGDSMMFLAWAHGTVVPDAAALQDIRRRRDAVGATTVVVDIGAVPTRYRDDVIAVLGTVVSPCLRCAPDELTILARDATDWLVRQTELHEPPLR</sequence>
<reference evidence="2 3" key="1">
    <citation type="journal article" date="2019" name="Emerg. Microbes Infect.">
        <title>Comprehensive subspecies identification of 175 nontuberculous mycobacteria species based on 7547 genomic profiles.</title>
        <authorList>
            <person name="Matsumoto Y."/>
            <person name="Kinjo T."/>
            <person name="Motooka D."/>
            <person name="Nabeya D."/>
            <person name="Jung N."/>
            <person name="Uechi K."/>
            <person name="Horii T."/>
            <person name="Iida T."/>
            <person name="Fujita J."/>
            <person name="Nakamura S."/>
        </authorList>
    </citation>
    <scope>NUCLEOTIDE SEQUENCE [LARGE SCALE GENOMIC DNA]</scope>
    <source>
        <strain evidence="2 3">JCM 6370</strain>
    </source>
</reference>
<dbReference type="EMBL" id="AP022599">
    <property type="protein sequence ID" value="BBY83073.1"/>
    <property type="molecule type" value="Genomic_DNA"/>
</dbReference>
<dbReference type="SUPFAM" id="SSF51679">
    <property type="entry name" value="Bacterial luciferase-like"/>
    <property type="match status" value="1"/>
</dbReference>
<keyword evidence="3" id="KW-1185">Reference proteome</keyword>
<dbReference type="Gene3D" id="3.20.20.30">
    <property type="entry name" value="Luciferase-like domain"/>
    <property type="match status" value="1"/>
</dbReference>
<organism evidence="2 3">
    <name type="scientific">Mycolicibacterium pulveris</name>
    <name type="common">Mycobacterium pulveris</name>
    <dbReference type="NCBI Taxonomy" id="36813"/>
    <lineage>
        <taxon>Bacteria</taxon>
        <taxon>Bacillati</taxon>
        <taxon>Actinomycetota</taxon>
        <taxon>Actinomycetes</taxon>
        <taxon>Mycobacteriales</taxon>
        <taxon>Mycobacteriaceae</taxon>
        <taxon>Mycolicibacterium</taxon>
    </lineage>
</organism>
<dbReference type="GO" id="GO:0016705">
    <property type="term" value="F:oxidoreductase activity, acting on paired donors, with incorporation or reduction of molecular oxygen"/>
    <property type="evidence" value="ECO:0007669"/>
    <property type="project" value="InterPro"/>
</dbReference>